<feature type="compositionally biased region" description="Acidic residues" evidence="4">
    <location>
        <begin position="594"/>
        <end position="605"/>
    </location>
</feature>
<dbReference type="GO" id="GO:0016887">
    <property type="term" value="F:ATP hydrolysis activity"/>
    <property type="evidence" value="ECO:0007669"/>
    <property type="project" value="InterPro"/>
</dbReference>
<evidence type="ECO:0000259" key="6">
    <source>
        <dbReference type="SMART" id="SM01340"/>
    </source>
</evidence>
<accession>A0A6A4IJV6</accession>
<feature type="compositionally biased region" description="Polar residues" evidence="4">
    <location>
        <begin position="531"/>
        <end position="556"/>
    </location>
</feature>
<reference evidence="7" key="1">
    <citation type="journal article" date="2019" name="Environ. Microbiol.">
        <title>Fungal ecological strategies reflected in gene transcription - a case study of two litter decomposers.</title>
        <authorList>
            <person name="Barbi F."/>
            <person name="Kohler A."/>
            <person name="Barry K."/>
            <person name="Baskaran P."/>
            <person name="Daum C."/>
            <person name="Fauchery L."/>
            <person name="Ihrmark K."/>
            <person name="Kuo A."/>
            <person name="LaButti K."/>
            <person name="Lipzen A."/>
            <person name="Morin E."/>
            <person name="Grigoriev I.V."/>
            <person name="Henrissat B."/>
            <person name="Lindahl B."/>
            <person name="Martin F."/>
        </authorList>
    </citation>
    <scope>NUCLEOTIDE SEQUENCE</scope>
    <source>
        <strain evidence="7">JB14</strain>
    </source>
</reference>
<dbReference type="InterPro" id="IPR013507">
    <property type="entry name" value="DNA_mismatch_S5_2-like"/>
</dbReference>
<dbReference type="SUPFAM" id="SSF118116">
    <property type="entry name" value="DNA mismatch repair protein MutL"/>
    <property type="match status" value="1"/>
</dbReference>
<feature type="compositionally biased region" description="Basic and acidic residues" evidence="4">
    <location>
        <begin position="632"/>
        <end position="645"/>
    </location>
</feature>
<dbReference type="OrthoDB" id="10263226at2759"/>
<dbReference type="InterPro" id="IPR014762">
    <property type="entry name" value="DNA_mismatch_repair_CS"/>
</dbReference>
<dbReference type="Gene3D" id="3.30.565.10">
    <property type="entry name" value="Histidine kinase-like ATPase, C-terminal domain"/>
    <property type="match status" value="1"/>
</dbReference>
<dbReference type="InterPro" id="IPR042120">
    <property type="entry name" value="MutL_C_dimsub"/>
</dbReference>
<feature type="region of interest" description="Disordered" evidence="4">
    <location>
        <begin position="302"/>
        <end position="326"/>
    </location>
</feature>
<dbReference type="GO" id="GO:0030983">
    <property type="term" value="F:mismatched DNA binding"/>
    <property type="evidence" value="ECO:0007669"/>
    <property type="project" value="InterPro"/>
</dbReference>
<dbReference type="Gene3D" id="3.30.230.10">
    <property type="match status" value="1"/>
</dbReference>
<feature type="compositionally biased region" description="Low complexity" evidence="4">
    <location>
        <begin position="709"/>
        <end position="729"/>
    </location>
</feature>
<feature type="compositionally biased region" description="Low complexity" evidence="4">
    <location>
        <begin position="488"/>
        <end position="506"/>
    </location>
</feature>
<dbReference type="GO" id="GO:0140664">
    <property type="term" value="F:ATP-dependent DNA damage sensor activity"/>
    <property type="evidence" value="ECO:0007669"/>
    <property type="project" value="InterPro"/>
</dbReference>
<dbReference type="InterPro" id="IPR037198">
    <property type="entry name" value="MutL_C_sf"/>
</dbReference>
<feature type="compositionally biased region" description="Acidic residues" evidence="4">
    <location>
        <begin position="461"/>
        <end position="476"/>
    </location>
</feature>
<feature type="region of interest" description="Disordered" evidence="4">
    <location>
        <begin position="816"/>
        <end position="836"/>
    </location>
</feature>
<organism evidence="7 8">
    <name type="scientific">Gymnopus androsaceus JB14</name>
    <dbReference type="NCBI Taxonomy" id="1447944"/>
    <lineage>
        <taxon>Eukaryota</taxon>
        <taxon>Fungi</taxon>
        <taxon>Dikarya</taxon>
        <taxon>Basidiomycota</taxon>
        <taxon>Agaricomycotina</taxon>
        <taxon>Agaricomycetes</taxon>
        <taxon>Agaricomycetidae</taxon>
        <taxon>Agaricales</taxon>
        <taxon>Marasmiineae</taxon>
        <taxon>Omphalotaceae</taxon>
        <taxon>Gymnopus</taxon>
    </lineage>
</organism>
<dbReference type="Gene3D" id="3.30.1540.20">
    <property type="entry name" value="MutL, C-terminal domain, dimerisation subdomain"/>
    <property type="match status" value="1"/>
</dbReference>
<feature type="compositionally biased region" description="Low complexity" evidence="4">
    <location>
        <begin position="304"/>
        <end position="324"/>
    </location>
</feature>
<dbReference type="PANTHER" id="PTHR10073">
    <property type="entry name" value="DNA MISMATCH REPAIR PROTEIN MLH, PMS, MUTL"/>
    <property type="match status" value="1"/>
</dbReference>
<feature type="compositionally biased region" description="Basic and acidic residues" evidence="4">
    <location>
        <begin position="681"/>
        <end position="701"/>
    </location>
</feature>
<feature type="region of interest" description="Disordered" evidence="4">
    <location>
        <begin position="1357"/>
        <end position="1386"/>
    </location>
</feature>
<feature type="compositionally biased region" description="Basic residues" evidence="4">
    <location>
        <begin position="610"/>
        <end position="621"/>
    </location>
</feature>
<gene>
    <name evidence="7" type="ORF">BT96DRAFT_970329</name>
</gene>
<dbReference type="InterPro" id="IPR036890">
    <property type="entry name" value="HATPase_C_sf"/>
</dbReference>
<keyword evidence="2" id="KW-0227">DNA damage</keyword>
<dbReference type="Proteomes" id="UP000799118">
    <property type="component" value="Unassembled WGS sequence"/>
</dbReference>
<dbReference type="Gene3D" id="3.30.1370.100">
    <property type="entry name" value="MutL, C-terminal domain, regulatory subdomain"/>
    <property type="match status" value="1"/>
</dbReference>
<dbReference type="PROSITE" id="PS00058">
    <property type="entry name" value="DNA_MISMATCH_REPAIR_1"/>
    <property type="match status" value="1"/>
</dbReference>
<feature type="region of interest" description="Disordered" evidence="4">
    <location>
        <begin position="761"/>
        <end position="785"/>
    </location>
</feature>
<feature type="compositionally biased region" description="Acidic residues" evidence="4">
    <location>
        <begin position="515"/>
        <end position="525"/>
    </location>
</feature>
<name>A0A6A4IJV6_9AGAR</name>
<feature type="domain" description="DNA mismatch repair protein S5" evidence="6">
    <location>
        <begin position="243"/>
        <end position="410"/>
    </location>
</feature>
<dbReference type="CDD" id="cd16926">
    <property type="entry name" value="HATPase_MutL-MLH-PMS-like"/>
    <property type="match status" value="1"/>
</dbReference>
<evidence type="ECO:0000256" key="1">
    <source>
        <dbReference type="ARBA" id="ARBA00006082"/>
    </source>
</evidence>
<comment type="similarity">
    <text evidence="1">Belongs to the DNA mismatch repair MutL/HexB family.</text>
</comment>
<protein>
    <recommendedName>
        <fullName evidence="3">DNA mismatch repair protein PMS1</fullName>
    </recommendedName>
</protein>
<evidence type="ECO:0000313" key="8">
    <source>
        <dbReference type="Proteomes" id="UP000799118"/>
    </source>
</evidence>
<dbReference type="Pfam" id="PF08676">
    <property type="entry name" value="MutL_C"/>
    <property type="match status" value="1"/>
</dbReference>
<dbReference type="InterPro" id="IPR042121">
    <property type="entry name" value="MutL_C_regsub"/>
</dbReference>
<dbReference type="FunFam" id="3.30.1370.100:FF:000001">
    <property type="entry name" value="Mismatch repair endonuclease pms1, putative"/>
    <property type="match status" value="1"/>
</dbReference>
<dbReference type="FunFam" id="3.30.565.10:FF:000014">
    <property type="entry name" value="Mismatch repair endonuclease pms1, putative"/>
    <property type="match status" value="1"/>
</dbReference>
<feature type="region of interest" description="Disordered" evidence="4">
    <location>
        <begin position="427"/>
        <end position="738"/>
    </location>
</feature>
<evidence type="ECO:0000256" key="3">
    <source>
        <dbReference type="ARBA" id="ARBA00070941"/>
    </source>
</evidence>
<dbReference type="SMART" id="SM00853">
    <property type="entry name" value="MutL_C"/>
    <property type="match status" value="1"/>
</dbReference>
<dbReference type="InterPro" id="IPR014790">
    <property type="entry name" value="MutL_C"/>
</dbReference>
<evidence type="ECO:0000259" key="5">
    <source>
        <dbReference type="SMART" id="SM00853"/>
    </source>
</evidence>
<keyword evidence="8" id="KW-1185">Reference proteome</keyword>
<dbReference type="SMART" id="SM01340">
    <property type="entry name" value="DNA_mis_repair"/>
    <property type="match status" value="1"/>
</dbReference>
<dbReference type="InterPro" id="IPR020568">
    <property type="entry name" value="Ribosomal_Su5_D2-typ_SF"/>
</dbReference>
<dbReference type="SUPFAM" id="SSF55874">
    <property type="entry name" value="ATPase domain of HSP90 chaperone/DNA topoisomerase II/histidine kinase"/>
    <property type="match status" value="1"/>
</dbReference>
<dbReference type="PANTHER" id="PTHR10073:SF52">
    <property type="entry name" value="MISMATCH REPAIR ENDONUCLEASE PMS2"/>
    <property type="match status" value="1"/>
</dbReference>
<dbReference type="CDD" id="cd03484">
    <property type="entry name" value="MutL_Trans_hPMS_2_like"/>
    <property type="match status" value="1"/>
</dbReference>
<evidence type="ECO:0000313" key="7">
    <source>
        <dbReference type="EMBL" id="KAE9408824.1"/>
    </source>
</evidence>
<feature type="domain" description="MutL C-terminal dimerisation" evidence="5">
    <location>
        <begin position="863"/>
        <end position="1045"/>
    </location>
</feature>
<evidence type="ECO:0000256" key="2">
    <source>
        <dbReference type="ARBA" id="ARBA00022763"/>
    </source>
</evidence>
<proteinExistence type="inferred from homology"/>
<feature type="compositionally biased region" description="Low complexity" evidence="4">
    <location>
        <begin position="563"/>
        <end position="574"/>
    </location>
</feature>
<feature type="compositionally biased region" description="Polar residues" evidence="4">
    <location>
        <begin position="427"/>
        <end position="440"/>
    </location>
</feature>
<dbReference type="GO" id="GO:0005524">
    <property type="term" value="F:ATP binding"/>
    <property type="evidence" value="ECO:0007669"/>
    <property type="project" value="InterPro"/>
</dbReference>
<dbReference type="InterPro" id="IPR014721">
    <property type="entry name" value="Ribsml_uS5_D2-typ_fold_subgr"/>
</dbReference>
<dbReference type="EMBL" id="ML769389">
    <property type="protein sequence ID" value="KAE9408824.1"/>
    <property type="molecule type" value="Genomic_DNA"/>
</dbReference>
<dbReference type="InterPro" id="IPR038973">
    <property type="entry name" value="MutL/Mlh/Pms-like"/>
</dbReference>
<feature type="compositionally biased region" description="Acidic residues" evidence="4">
    <location>
        <begin position="664"/>
        <end position="680"/>
    </location>
</feature>
<dbReference type="Pfam" id="PF13589">
    <property type="entry name" value="HATPase_c_3"/>
    <property type="match status" value="1"/>
</dbReference>
<sequence length="1399" mass="153771">MTSTSADGSIKAIDGTSVHRITSGQVVIDLQTAVKEIVENSLDAGATSVEIRFKNYGLKSIEVIDNGSGISEIDFDNIGRKHHTSKLSAFHDLTTLTSFGFRGEALSSLCALCESVTVTTATVDKAPMGAVLELDKRGEVKSKGKGVRQRGTTVLLTSLFTPLPVRRKELERNIKREFSKALTLLHAYALGPCCGLGPDASSRAVRFSVTNQPDKGAKTTQISIPLLSSAGSAPSLRTVRAGTTALWGSKALDGVIDLELEFDVPKITARKTKAKDRKQKTDHEEDVEMTEEETFKIHVKGLISSPTPTPGLGSTPRSGTSGRTSNDRQFFYVNGRPCALTKVQKAINEIYRTFLPSNSSSGQFPFIVADFSIPGDAVDVNITPDKRTIMVHAEAELCERMKGALENLFSPSRSTYGVNDLRPLSKSASVMSKPSRQDTLAFTPRSASVGPSLGGKAQGEQGDEQDEDPEVVEQEPEAMGPPARISRRTTLSSDSQSTSAKAATSKSSRKHSGVDENENSMDLDGLEVPTPSHQRSPPSPELSMSSHKTQAIQNSFGRPVDIAALAGPSPAASGDDSDLEQPPRKKRKSSLPLSEDEEDELEEEYERGGTNRKKMRRRRRLNVAPRQAKLTDLFKGKTTRQEMRSHLVGFARSGSQVAHKSSDTEDEEEEKEEEKEEEEHDVSVQEDKADNNHTQKAHVVDTSDDLFVNSNSRNTSASSTISTSTDFTTPPASSSVLDSNISLTDKSSEITTTTDILLISSSKANQSQSQNDPPPEVIRTDSSKTSTGDVRLRCDLAGISDRWTKLRDKLRDAKAKRTLDNQRNKTASSSLAEEAGVSTVDAHASEVALSRVISKEDFKQMKVLGQFNLGFIIVRRRKKSDSDDEQEEEGTLLDDLFIVDQHAADEKYNFETLQQTTTIQSQKLFKSRLLELTASDELIALENLDVLRLNGFELEVNEDPHEEDDEVQILDELGDNGSSEGGVHRKLKLVAQPVSKSTVFDMCDLEELIQLLHDRPTGKMVRCSKARAMFAMRACRKSVMVGMPLTKGQMSTVVTHMGTMDQPWNCPHGRPTMRHLFDMANIQPSAQNERACRKVDWLNLNSKCLPPLPGRSAINEPVVVMSLTYYDLLSCLFSKHPGCHGATTAFNSQLYNVQGCKLTIPNTLKGSAKPEVSLQLAGQVSSEFVLLCWFKPYELIRQKHILSIDMRYNYFFAPVAGTSLALAALGSFSTVCAAPLVDGTSNHFVRDVAAREVHSKVNIIYFDAKEMEELYGKKPGYKASVCSLTEQEYADDEAKDFVNAAASVLALQKPIEFHPMNKCQFVRDETVWFHVAVEGPGGDKCPNKRCRAVAIPKLRTRRDPPRLGDLNTTATNMIFPPEGGKQNPDTYTRIDFRALDGYW</sequence>
<feature type="compositionally biased region" description="Low complexity" evidence="4">
    <location>
        <begin position="761"/>
        <end position="771"/>
    </location>
</feature>
<dbReference type="SUPFAM" id="SSF54211">
    <property type="entry name" value="Ribosomal protein S5 domain 2-like"/>
    <property type="match status" value="1"/>
</dbReference>
<evidence type="ECO:0000256" key="4">
    <source>
        <dbReference type="SAM" id="MobiDB-lite"/>
    </source>
</evidence>
<dbReference type="GO" id="GO:0000710">
    <property type="term" value="P:meiotic mismatch repair"/>
    <property type="evidence" value="ECO:0007669"/>
    <property type="project" value="UniProtKB-ARBA"/>
</dbReference>
<dbReference type="Pfam" id="PF01119">
    <property type="entry name" value="DNA_mis_repair"/>
    <property type="match status" value="1"/>
</dbReference>
<dbReference type="GO" id="GO:0032389">
    <property type="term" value="C:MutLalpha complex"/>
    <property type="evidence" value="ECO:0007669"/>
    <property type="project" value="TreeGrafter"/>
</dbReference>